<dbReference type="Gene3D" id="1.20.120.450">
    <property type="entry name" value="dinb family like domain"/>
    <property type="match status" value="1"/>
</dbReference>
<dbReference type="InterPro" id="IPR017517">
    <property type="entry name" value="Maleyloyr_isom"/>
</dbReference>
<dbReference type="Proteomes" id="UP000000377">
    <property type="component" value="Chromosome"/>
</dbReference>
<dbReference type="PATRIC" id="fig|749414.3.peg.1111"/>
<dbReference type="SUPFAM" id="SSF55718">
    <property type="entry name" value="SCP-like"/>
    <property type="match status" value="1"/>
</dbReference>
<feature type="region of interest" description="Disordered" evidence="1">
    <location>
        <begin position="233"/>
        <end position="254"/>
    </location>
</feature>
<evidence type="ECO:0000313" key="4">
    <source>
        <dbReference type="EMBL" id="ADI04203.1"/>
    </source>
</evidence>
<dbReference type="InterPro" id="IPR036527">
    <property type="entry name" value="SCP2_sterol-bd_dom_sf"/>
</dbReference>
<sequence length="254" mass="27548">MNEKNDRTSADTDADTDRRADTGADGAARVVAAVLDGHQRLRTLLDGLTEAAVREPSALPGWSRAHVLAHIGGVASALARQTRFAMQGELIEVYDGGRPARDAAIEAGSKRSADELRHTVAEALAEAEGAFTAVGPRDWERPVRYRDSDVRGVLLCWWRELEIHTTDALLGYGPGDWSRDFCAHALDFLAPRAPLDTRLTLEATDGPERRTYGSGEPLTVRGRLTDLTTWLAGRTPAGPLDSGPAPLPELRPWP</sequence>
<keyword evidence="5" id="KW-1185">Reference proteome</keyword>
<dbReference type="STRING" id="749414.SBI_01082"/>
<evidence type="ECO:0000256" key="1">
    <source>
        <dbReference type="SAM" id="MobiDB-lite"/>
    </source>
</evidence>
<proteinExistence type="predicted"/>
<dbReference type="NCBIfam" id="TIGR03083">
    <property type="entry name" value="maleylpyruvate isomerase family mycothiol-dependent enzyme"/>
    <property type="match status" value="1"/>
</dbReference>
<feature type="domain" description="Mycothiol-dependent maleylpyruvate isomerase metal-binding" evidence="3">
    <location>
        <begin position="36"/>
        <end position="168"/>
    </location>
</feature>
<feature type="region of interest" description="Disordered" evidence="1">
    <location>
        <begin position="1"/>
        <end position="23"/>
    </location>
</feature>
<dbReference type="KEGG" id="sbh:SBI_01082"/>
<dbReference type="InterPro" id="IPR034660">
    <property type="entry name" value="DinB/YfiT-like"/>
</dbReference>
<dbReference type="SUPFAM" id="SSF109854">
    <property type="entry name" value="DinB/YfiT-like putative metalloenzymes"/>
    <property type="match status" value="1"/>
</dbReference>
<feature type="compositionally biased region" description="Pro residues" evidence="1">
    <location>
        <begin position="245"/>
        <end position="254"/>
    </location>
</feature>
<dbReference type="AlphaFoldDB" id="D7C842"/>
<feature type="domain" description="MDMPI C-terminal" evidence="2">
    <location>
        <begin position="176"/>
        <end position="247"/>
    </location>
</feature>
<dbReference type="eggNOG" id="ENOG5031RF6">
    <property type="taxonomic scope" value="Bacteria"/>
</dbReference>
<dbReference type="GO" id="GO:0046872">
    <property type="term" value="F:metal ion binding"/>
    <property type="evidence" value="ECO:0007669"/>
    <property type="project" value="InterPro"/>
</dbReference>
<name>D7C842_STRBB</name>
<dbReference type="EMBL" id="CP002047">
    <property type="protein sequence ID" value="ADI04203.1"/>
    <property type="molecule type" value="Genomic_DNA"/>
</dbReference>
<dbReference type="InterPro" id="IPR024344">
    <property type="entry name" value="MDMPI_metal-binding"/>
</dbReference>
<accession>D7C842</accession>
<dbReference type="HOGENOM" id="CLU_077935_0_0_11"/>
<dbReference type="InterPro" id="IPR010872">
    <property type="entry name" value="MDMPI_C-term_domain"/>
</dbReference>
<organism evidence="4 5">
    <name type="scientific">Streptomyces bingchenggensis (strain BCW-1)</name>
    <dbReference type="NCBI Taxonomy" id="749414"/>
    <lineage>
        <taxon>Bacteria</taxon>
        <taxon>Bacillati</taxon>
        <taxon>Actinomycetota</taxon>
        <taxon>Actinomycetes</taxon>
        <taxon>Kitasatosporales</taxon>
        <taxon>Streptomycetaceae</taxon>
        <taxon>Streptomyces</taxon>
    </lineage>
</organism>
<feature type="compositionally biased region" description="Basic and acidic residues" evidence="1">
    <location>
        <begin position="1"/>
        <end position="22"/>
    </location>
</feature>
<protein>
    <recommendedName>
        <fullName evidence="6">Mycothiol-dependent maleylpyruvate isomerase metal-binding domain-containing protein</fullName>
    </recommendedName>
</protein>
<gene>
    <name evidence="4" type="ordered locus">SBI_01082</name>
</gene>
<evidence type="ECO:0000259" key="3">
    <source>
        <dbReference type="Pfam" id="PF11716"/>
    </source>
</evidence>
<dbReference type="Pfam" id="PF07398">
    <property type="entry name" value="MDMPI_C"/>
    <property type="match status" value="1"/>
</dbReference>
<evidence type="ECO:0000259" key="2">
    <source>
        <dbReference type="Pfam" id="PF07398"/>
    </source>
</evidence>
<dbReference type="Gene3D" id="3.30.1050.20">
    <property type="match status" value="1"/>
</dbReference>
<dbReference type="Pfam" id="PF11716">
    <property type="entry name" value="MDMPI_N"/>
    <property type="match status" value="1"/>
</dbReference>
<evidence type="ECO:0000313" key="5">
    <source>
        <dbReference type="Proteomes" id="UP000000377"/>
    </source>
</evidence>
<evidence type="ECO:0008006" key="6">
    <source>
        <dbReference type="Google" id="ProtNLM"/>
    </source>
</evidence>
<reference evidence="4 5" key="1">
    <citation type="journal article" date="2010" name="J. Bacteriol.">
        <title>Genome sequence of the milbemycin-producing bacterium Streptomyces bingchenggensis.</title>
        <authorList>
            <person name="Wang X.J."/>
            <person name="Yan Y.J."/>
            <person name="Zhang B."/>
            <person name="An J."/>
            <person name="Wang J.J."/>
            <person name="Tian J."/>
            <person name="Jiang L."/>
            <person name="Chen Y.H."/>
            <person name="Huang S.X."/>
            <person name="Yin M."/>
            <person name="Zhang J."/>
            <person name="Gao A.L."/>
            <person name="Liu C.X."/>
            <person name="Zhu Z.X."/>
            <person name="Xiang W.S."/>
        </authorList>
    </citation>
    <scope>NUCLEOTIDE SEQUENCE [LARGE SCALE GENOMIC DNA]</scope>
    <source>
        <strain evidence="4 5">BCW-1</strain>
    </source>
</reference>